<dbReference type="InterPro" id="IPR023828">
    <property type="entry name" value="Peptidase_S8_Ser-AS"/>
</dbReference>
<dbReference type="PROSITE" id="PS00137">
    <property type="entry name" value="SUBTILASE_HIS"/>
    <property type="match status" value="1"/>
</dbReference>
<proteinExistence type="inferred from homology"/>
<feature type="domain" description="Peptidase S8/S53" evidence="8">
    <location>
        <begin position="154"/>
        <end position="420"/>
    </location>
</feature>
<feature type="compositionally biased region" description="Basic and acidic residues" evidence="7">
    <location>
        <begin position="8"/>
        <end position="25"/>
    </location>
</feature>
<evidence type="ECO:0000256" key="1">
    <source>
        <dbReference type="ARBA" id="ARBA00011073"/>
    </source>
</evidence>
<dbReference type="InterPro" id="IPR050131">
    <property type="entry name" value="Peptidase_S8_subtilisin-like"/>
</dbReference>
<protein>
    <recommendedName>
        <fullName evidence="8">Peptidase S8/S53 domain-containing protein</fullName>
    </recommendedName>
</protein>
<dbReference type="InterPro" id="IPR036852">
    <property type="entry name" value="Peptidase_S8/S53_dom_sf"/>
</dbReference>
<comment type="caution">
    <text evidence="9">The sequence shown here is derived from an EMBL/GenBank/DDBJ whole genome shotgun (WGS) entry which is preliminary data.</text>
</comment>
<feature type="active site" description="Charge relay system" evidence="5">
    <location>
        <position position="194"/>
    </location>
</feature>
<evidence type="ECO:0000259" key="8">
    <source>
        <dbReference type="Pfam" id="PF00082"/>
    </source>
</evidence>
<evidence type="ECO:0000256" key="6">
    <source>
        <dbReference type="RuleBase" id="RU003355"/>
    </source>
</evidence>
<feature type="region of interest" description="Disordered" evidence="7">
    <location>
        <begin position="1"/>
        <end position="32"/>
    </location>
</feature>
<evidence type="ECO:0000256" key="2">
    <source>
        <dbReference type="ARBA" id="ARBA00022670"/>
    </source>
</evidence>
<dbReference type="PROSITE" id="PS00138">
    <property type="entry name" value="SUBTILASE_SER"/>
    <property type="match status" value="1"/>
</dbReference>
<keyword evidence="2 5" id="KW-0645">Protease</keyword>
<dbReference type="InterPro" id="IPR000209">
    <property type="entry name" value="Peptidase_S8/S53_dom"/>
</dbReference>
<dbReference type="PANTHER" id="PTHR43806:SF11">
    <property type="entry name" value="CEREVISIN-RELATED"/>
    <property type="match status" value="1"/>
</dbReference>
<gene>
    <name evidence="9" type="ORF">GCM10023215_01530</name>
</gene>
<comment type="similarity">
    <text evidence="1 5 6">Belongs to the peptidase S8 family.</text>
</comment>
<evidence type="ECO:0000256" key="3">
    <source>
        <dbReference type="ARBA" id="ARBA00022801"/>
    </source>
</evidence>
<dbReference type="PROSITE" id="PS51892">
    <property type="entry name" value="SUBTILASE"/>
    <property type="match status" value="1"/>
</dbReference>
<dbReference type="Gene3D" id="3.40.50.200">
    <property type="entry name" value="Peptidase S8/S53 domain"/>
    <property type="match status" value="1"/>
</dbReference>
<keyword evidence="3 5" id="KW-0378">Hydrolase</keyword>
<keyword evidence="10" id="KW-1185">Reference proteome</keyword>
<dbReference type="Pfam" id="PF00082">
    <property type="entry name" value="Peptidase_S8"/>
    <property type="match status" value="1"/>
</dbReference>
<sequence>MDEGDAVTTEKFEPRLLTHIEDERRRARGRGVSAAEVDAAPLRVTISHQETILASEDAAADRSTALDDLRRETRRSQEDLIRHIETVAPGATPKQHTLTNAVTVELTPEQLDEIADDDEVALVRLERLDKVTAMRESVEVIQAREAWEEFGASGRGVRVAVLDSGVDSTHPALAGRVVDEVDVTGEGVATPGDHGTHVAGTIASADAVFRGVAFNADIINIKVLTAAGFGEPQFVIDGLEQAVRRDADVANLSLGWSEPFHNWVCDDADCILCVAADNTMRLGVTLVVAAGNEGTVAGPGQFNIRHPGAARRVITVGAVDKGKQLAPFSSVGPGSGRLSPGSPIRFTKPDVAGPGVDIQSTVPGGGFASLSGTSMASPHVAGLAALILEQNAGAKPSVVKKLLEDTCERLQLAPDQVGYGLVNAMGALIRTLPVKP</sequence>
<dbReference type="EMBL" id="BAABIC010000001">
    <property type="protein sequence ID" value="GAA4673717.1"/>
    <property type="molecule type" value="Genomic_DNA"/>
</dbReference>
<accession>A0ABP8VW22</accession>
<dbReference type="Proteomes" id="UP001500325">
    <property type="component" value="Unassembled WGS sequence"/>
</dbReference>
<dbReference type="PRINTS" id="PR00723">
    <property type="entry name" value="SUBTILISIN"/>
</dbReference>
<feature type="active site" description="Charge relay system" evidence="5">
    <location>
        <position position="163"/>
    </location>
</feature>
<dbReference type="InterPro" id="IPR023827">
    <property type="entry name" value="Peptidase_S8_Asp-AS"/>
</dbReference>
<dbReference type="PANTHER" id="PTHR43806">
    <property type="entry name" value="PEPTIDASE S8"/>
    <property type="match status" value="1"/>
</dbReference>
<dbReference type="PROSITE" id="PS00136">
    <property type="entry name" value="SUBTILASE_ASP"/>
    <property type="match status" value="1"/>
</dbReference>
<evidence type="ECO:0000313" key="10">
    <source>
        <dbReference type="Proteomes" id="UP001500325"/>
    </source>
</evidence>
<evidence type="ECO:0000256" key="7">
    <source>
        <dbReference type="SAM" id="MobiDB-lite"/>
    </source>
</evidence>
<evidence type="ECO:0000256" key="4">
    <source>
        <dbReference type="ARBA" id="ARBA00022825"/>
    </source>
</evidence>
<feature type="active site" description="Charge relay system" evidence="5">
    <location>
        <position position="374"/>
    </location>
</feature>
<evidence type="ECO:0000256" key="5">
    <source>
        <dbReference type="PROSITE-ProRule" id="PRU01240"/>
    </source>
</evidence>
<reference evidence="10" key="1">
    <citation type="journal article" date="2019" name="Int. J. Syst. Evol. Microbiol.">
        <title>The Global Catalogue of Microorganisms (GCM) 10K type strain sequencing project: providing services to taxonomists for standard genome sequencing and annotation.</title>
        <authorList>
            <consortium name="The Broad Institute Genomics Platform"/>
            <consortium name="The Broad Institute Genome Sequencing Center for Infectious Disease"/>
            <person name="Wu L."/>
            <person name="Ma J."/>
        </authorList>
    </citation>
    <scope>NUCLEOTIDE SEQUENCE [LARGE SCALE GENOMIC DNA]</scope>
    <source>
        <strain evidence="10">JCM 18055</strain>
    </source>
</reference>
<dbReference type="InterPro" id="IPR015500">
    <property type="entry name" value="Peptidase_S8_subtilisin-rel"/>
</dbReference>
<name>A0ABP8VW22_9PSEU</name>
<dbReference type="SUPFAM" id="SSF52743">
    <property type="entry name" value="Subtilisin-like"/>
    <property type="match status" value="1"/>
</dbReference>
<keyword evidence="4 5" id="KW-0720">Serine protease</keyword>
<organism evidence="9 10">
    <name type="scientific">Pseudonocardia yuanmonensis</name>
    <dbReference type="NCBI Taxonomy" id="1095914"/>
    <lineage>
        <taxon>Bacteria</taxon>
        <taxon>Bacillati</taxon>
        <taxon>Actinomycetota</taxon>
        <taxon>Actinomycetes</taxon>
        <taxon>Pseudonocardiales</taxon>
        <taxon>Pseudonocardiaceae</taxon>
        <taxon>Pseudonocardia</taxon>
    </lineage>
</organism>
<evidence type="ECO:0000313" key="9">
    <source>
        <dbReference type="EMBL" id="GAA4673717.1"/>
    </source>
</evidence>
<dbReference type="InterPro" id="IPR022398">
    <property type="entry name" value="Peptidase_S8_His-AS"/>
</dbReference>